<evidence type="ECO:0000313" key="13">
    <source>
        <dbReference type="Proteomes" id="UP001142489"/>
    </source>
</evidence>
<feature type="domain" description="G-protein coupled receptors family 1 profile" evidence="11">
    <location>
        <begin position="46"/>
        <end position="277"/>
    </location>
</feature>
<feature type="transmembrane region" description="Helical" evidence="10">
    <location>
        <begin position="112"/>
        <end position="134"/>
    </location>
</feature>
<dbReference type="PRINTS" id="PR00237">
    <property type="entry name" value="GPCRRHODOPSN"/>
</dbReference>
<dbReference type="Pfam" id="PF00001">
    <property type="entry name" value="7tm_1"/>
    <property type="match status" value="1"/>
</dbReference>
<evidence type="ECO:0000256" key="9">
    <source>
        <dbReference type="RuleBase" id="RU000688"/>
    </source>
</evidence>
<sequence length="318" mass="36088">MAEAYSLSFHTIGADKNTEEQVDTGYQVQKTVMIICIPICALGLVGNGIVLWLLWHRIKKTKFTVYFLNMVVADLTVLLYYVTVFILFLKAVPISLLYLHIMELTHAVGFNASTYILTAITTERYLMIFFPVWYQRCRHKHLSEIMCALLWGLSCLMSLTLYFACYLKFDPSLNEGNFSCGPTKMFRVIVNLLVFLPIMVFSTVVLFVRMLRTSQDTPPAKLDITIVATVLLFVLFAASVRIIEIIAHWVPRVHIPVVFLIFHFLDAIDSSGNPFIYLIVGYTKKETEVGSPLQTFLERALLDEGDMAEGATWSPGTK</sequence>
<dbReference type="FunFam" id="1.20.1070.10:FF:000432">
    <property type="entry name" value="Mas-related G protein-coupled receptor D"/>
    <property type="match status" value="1"/>
</dbReference>
<dbReference type="SUPFAM" id="SSF81321">
    <property type="entry name" value="Family A G protein-coupled receptor-like"/>
    <property type="match status" value="1"/>
</dbReference>
<feature type="transmembrane region" description="Helical" evidence="10">
    <location>
        <begin position="222"/>
        <end position="243"/>
    </location>
</feature>
<evidence type="ECO:0000256" key="8">
    <source>
        <dbReference type="ARBA" id="ARBA00023224"/>
    </source>
</evidence>
<comment type="caution">
    <text evidence="12">The sequence shown here is derived from an EMBL/GenBank/DDBJ whole genome shotgun (WGS) entry which is preliminary data.</text>
</comment>
<dbReference type="GO" id="GO:0005886">
    <property type="term" value="C:plasma membrane"/>
    <property type="evidence" value="ECO:0007669"/>
    <property type="project" value="UniProtKB-SubCell"/>
</dbReference>
<organism evidence="12 13">
    <name type="scientific">Phrynocephalus forsythii</name>
    <dbReference type="NCBI Taxonomy" id="171643"/>
    <lineage>
        <taxon>Eukaryota</taxon>
        <taxon>Metazoa</taxon>
        <taxon>Chordata</taxon>
        <taxon>Craniata</taxon>
        <taxon>Vertebrata</taxon>
        <taxon>Euteleostomi</taxon>
        <taxon>Lepidosauria</taxon>
        <taxon>Squamata</taxon>
        <taxon>Bifurcata</taxon>
        <taxon>Unidentata</taxon>
        <taxon>Episquamata</taxon>
        <taxon>Toxicofera</taxon>
        <taxon>Iguania</taxon>
        <taxon>Acrodonta</taxon>
        <taxon>Agamidae</taxon>
        <taxon>Agaminae</taxon>
        <taxon>Phrynocephalus</taxon>
    </lineage>
</organism>
<evidence type="ECO:0000256" key="1">
    <source>
        <dbReference type="ARBA" id="ARBA00004651"/>
    </source>
</evidence>
<dbReference type="AlphaFoldDB" id="A0A9Q0Y4B9"/>
<name>A0A9Q0Y4B9_9SAUR</name>
<comment type="similarity">
    <text evidence="9">Belongs to the G-protein coupled receptor 1 family.</text>
</comment>
<evidence type="ECO:0000313" key="12">
    <source>
        <dbReference type="EMBL" id="KAJ7342165.1"/>
    </source>
</evidence>
<evidence type="ECO:0000259" key="11">
    <source>
        <dbReference type="PROSITE" id="PS50262"/>
    </source>
</evidence>
<dbReference type="PROSITE" id="PS50262">
    <property type="entry name" value="G_PROTEIN_RECEP_F1_2"/>
    <property type="match status" value="1"/>
</dbReference>
<dbReference type="InterPro" id="IPR017452">
    <property type="entry name" value="GPCR_Rhodpsn_7TM"/>
</dbReference>
<evidence type="ECO:0000256" key="3">
    <source>
        <dbReference type="ARBA" id="ARBA00022692"/>
    </source>
</evidence>
<dbReference type="PANTHER" id="PTHR11334">
    <property type="entry name" value="MAS-RELATED G-PROTEIN COUPLED RECEPTOR"/>
    <property type="match status" value="1"/>
</dbReference>
<dbReference type="PRINTS" id="PR02108">
    <property type="entry name" value="MRGPCRFAMILY"/>
</dbReference>
<dbReference type="PANTHER" id="PTHR11334:SF29">
    <property type="entry name" value="MAS-RELATED G-PROTEIN COUPLED RECEPTOR MEMBER X2"/>
    <property type="match status" value="1"/>
</dbReference>
<keyword evidence="6 10" id="KW-0472">Membrane</keyword>
<proteinExistence type="inferred from homology"/>
<evidence type="ECO:0000256" key="2">
    <source>
        <dbReference type="ARBA" id="ARBA00022475"/>
    </source>
</evidence>
<dbReference type="OrthoDB" id="6091802at2759"/>
<dbReference type="InterPro" id="IPR000276">
    <property type="entry name" value="GPCR_Rhodpsn"/>
</dbReference>
<feature type="transmembrane region" description="Helical" evidence="10">
    <location>
        <begin position="146"/>
        <end position="169"/>
    </location>
</feature>
<keyword evidence="4 10" id="KW-1133">Transmembrane helix</keyword>
<keyword evidence="3 9" id="KW-0812">Transmembrane</keyword>
<keyword evidence="8 9" id="KW-0807">Transducer</keyword>
<comment type="subcellular location">
    <subcellularLocation>
        <location evidence="1">Cell membrane</location>
        <topology evidence="1">Multi-pass membrane protein</topology>
    </subcellularLocation>
</comment>
<evidence type="ECO:0000256" key="5">
    <source>
        <dbReference type="ARBA" id="ARBA00023040"/>
    </source>
</evidence>
<feature type="transmembrane region" description="Helical" evidence="10">
    <location>
        <begin position="67"/>
        <end position="92"/>
    </location>
</feature>
<dbReference type="Gene3D" id="1.20.1070.10">
    <property type="entry name" value="Rhodopsin 7-helix transmembrane proteins"/>
    <property type="match status" value="1"/>
</dbReference>
<dbReference type="InterPro" id="IPR026234">
    <property type="entry name" value="MRGPCRFAMILY"/>
</dbReference>
<dbReference type="EMBL" id="JAPFRF010000002">
    <property type="protein sequence ID" value="KAJ7342165.1"/>
    <property type="molecule type" value="Genomic_DNA"/>
</dbReference>
<feature type="transmembrane region" description="Helical" evidence="10">
    <location>
        <begin position="32"/>
        <end position="55"/>
    </location>
</feature>
<evidence type="ECO:0000256" key="10">
    <source>
        <dbReference type="SAM" id="Phobius"/>
    </source>
</evidence>
<dbReference type="Proteomes" id="UP001142489">
    <property type="component" value="Unassembled WGS sequence"/>
</dbReference>
<reference evidence="12" key="1">
    <citation type="journal article" date="2023" name="DNA Res.">
        <title>Chromosome-level genome assembly of Phrynocephalus forsythii using third-generation DNA sequencing and Hi-C analysis.</title>
        <authorList>
            <person name="Qi Y."/>
            <person name="Zhao W."/>
            <person name="Zhao Y."/>
            <person name="Niu C."/>
            <person name="Cao S."/>
            <person name="Zhang Y."/>
        </authorList>
    </citation>
    <scope>NUCLEOTIDE SEQUENCE</scope>
    <source>
        <tissue evidence="12">Muscle</tissue>
    </source>
</reference>
<keyword evidence="5 9" id="KW-0297">G-protein coupled receptor</keyword>
<dbReference type="PROSITE" id="PS00237">
    <property type="entry name" value="G_PROTEIN_RECEP_F1_1"/>
    <property type="match status" value="1"/>
</dbReference>
<protein>
    <recommendedName>
        <fullName evidence="11">G-protein coupled receptors family 1 profile domain-containing protein</fullName>
    </recommendedName>
</protein>
<evidence type="ECO:0000256" key="6">
    <source>
        <dbReference type="ARBA" id="ARBA00023136"/>
    </source>
</evidence>
<evidence type="ECO:0000256" key="7">
    <source>
        <dbReference type="ARBA" id="ARBA00023170"/>
    </source>
</evidence>
<dbReference type="GO" id="GO:0004930">
    <property type="term" value="F:G protein-coupled receptor activity"/>
    <property type="evidence" value="ECO:0007669"/>
    <property type="project" value="UniProtKB-KW"/>
</dbReference>
<keyword evidence="7 9" id="KW-0675">Receptor</keyword>
<keyword evidence="13" id="KW-1185">Reference proteome</keyword>
<accession>A0A9Q0Y4B9</accession>
<keyword evidence="2" id="KW-1003">Cell membrane</keyword>
<evidence type="ECO:0000256" key="4">
    <source>
        <dbReference type="ARBA" id="ARBA00022989"/>
    </source>
</evidence>
<gene>
    <name evidence="12" type="ORF">JRQ81_009312</name>
</gene>
<feature type="transmembrane region" description="Helical" evidence="10">
    <location>
        <begin position="189"/>
        <end position="210"/>
    </location>
</feature>